<protein>
    <submittedName>
        <fullName evidence="3">Uncharacterized protein</fullName>
    </submittedName>
</protein>
<comment type="caution">
    <text evidence="3">The sequence shown here is derived from an EMBL/GenBank/DDBJ whole genome shotgun (WGS) entry which is preliminary data.</text>
</comment>
<accession>A0A6V7XJ86</accession>
<evidence type="ECO:0000256" key="2">
    <source>
        <dbReference type="SAM" id="SignalP"/>
    </source>
</evidence>
<dbReference type="Proteomes" id="UP000580250">
    <property type="component" value="Unassembled WGS sequence"/>
</dbReference>
<gene>
    <name evidence="3" type="ORF">MENT_LOCUS52700</name>
</gene>
<dbReference type="OrthoDB" id="72988at2759"/>
<feature type="region of interest" description="Disordered" evidence="1">
    <location>
        <begin position="170"/>
        <end position="258"/>
    </location>
</feature>
<evidence type="ECO:0000313" key="4">
    <source>
        <dbReference type="Proteomes" id="UP000580250"/>
    </source>
</evidence>
<organism evidence="3 4">
    <name type="scientific">Meloidogyne enterolobii</name>
    <name type="common">Root-knot nematode worm</name>
    <name type="synonym">Meloidogyne mayaguensis</name>
    <dbReference type="NCBI Taxonomy" id="390850"/>
    <lineage>
        <taxon>Eukaryota</taxon>
        <taxon>Metazoa</taxon>
        <taxon>Ecdysozoa</taxon>
        <taxon>Nematoda</taxon>
        <taxon>Chromadorea</taxon>
        <taxon>Rhabditida</taxon>
        <taxon>Tylenchina</taxon>
        <taxon>Tylenchomorpha</taxon>
        <taxon>Tylenchoidea</taxon>
        <taxon>Meloidogynidae</taxon>
        <taxon>Meloidogyninae</taxon>
        <taxon>Meloidogyne</taxon>
    </lineage>
</organism>
<sequence length="426" mass="50976">MKLDSVLIFLILNSICWSLINSVKDNKNQNELARVEETSKDLNKILNDGAESSVAHQIEKYRETLKPNNKITIKHKTENKEEETRLKKSEYMKDYYQQHKKEKQDYKQNYLKNNKEKTLQYNKDYYQKNRDRVVQSSREYRQNNKEKRRDCQRKYYLKKKKEREILQKGMSKIGNIQPDNNEGTSFVSSQNDDFTRKNTTRNNEDEKKLAKKEYNKNYNQKNKEKRKEYDRKYHLKRKNKKENSQNDNYINKGKSPIECNENIQVSNKEGNDDVTQQSDDLISKDTTVNNEDKIKLAKKEYYKNYYQKNKEKKREYKRKYNLKRKNEKENLHNDNYINKGKSTIESNENVQLNNKGGHDNTQENSFVNPQMNDYVLNNIQNPTQENGGEDNVQTANANFIRQIEDNNDVSDLSFLDDPDFLNNLYS</sequence>
<feature type="compositionally biased region" description="Polar residues" evidence="1">
    <location>
        <begin position="177"/>
        <end position="192"/>
    </location>
</feature>
<proteinExistence type="predicted"/>
<evidence type="ECO:0000256" key="1">
    <source>
        <dbReference type="SAM" id="MobiDB-lite"/>
    </source>
</evidence>
<dbReference type="AlphaFoldDB" id="A0A6V7XJ86"/>
<dbReference type="EMBL" id="CAJEWN010001679">
    <property type="protein sequence ID" value="CAD2199321.1"/>
    <property type="molecule type" value="Genomic_DNA"/>
</dbReference>
<reference evidence="3 4" key="1">
    <citation type="submission" date="2020-08" db="EMBL/GenBank/DDBJ databases">
        <authorList>
            <person name="Koutsovoulos G."/>
            <person name="Danchin GJ E."/>
        </authorList>
    </citation>
    <scope>NUCLEOTIDE SEQUENCE [LARGE SCALE GENOMIC DNA]</scope>
</reference>
<name>A0A6V7XJ86_MELEN</name>
<feature type="compositionally biased region" description="Basic and acidic residues" evidence="1">
    <location>
        <begin position="125"/>
        <end position="153"/>
    </location>
</feature>
<feature type="region of interest" description="Disordered" evidence="1">
    <location>
        <begin position="116"/>
        <end position="153"/>
    </location>
</feature>
<feature type="chain" id="PRO_5028263162" evidence="2">
    <location>
        <begin position="19"/>
        <end position="426"/>
    </location>
</feature>
<evidence type="ECO:0000313" key="3">
    <source>
        <dbReference type="EMBL" id="CAD2199321.1"/>
    </source>
</evidence>
<keyword evidence="2" id="KW-0732">Signal</keyword>
<feature type="signal peptide" evidence="2">
    <location>
        <begin position="1"/>
        <end position="18"/>
    </location>
</feature>
<feature type="compositionally biased region" description="Basic and acidic residues" evidence="1">
    <location>
        <begin position="202"/>
        <end position="232"/>
    </location>
</feature>